<reference evidence="2 3" key="1">
    <citation type="submission" date="2024-01" db="EMBL/GenBank/DDBJ databases">
        <title>Genome assemblies of Stephania.</title>
        <authorList>
            <person name="Yang L."/>
        </authorList>
    </citation>
    <scope>NUCLEOTIDE SEQUENCE [LARGE SCALE GENOMIC DNA]</scope>
    <source>
        <strain evidence="2">QJT</strain>
        <tissue evidence="2">Leaf</tissue>
    </source>
</reference>
<evidence type="ECO:0000256" key="1">
    <source>
        <dbReference type="SAM" id="SignalP"/>
    </source>
</evidence>
<comment type="caution">
    <text evidence="2">The sequence shown here is derived from an EMBL/GenBank/DDBJ whole genome shotgun (WGS) entry which is preliminary data.</text>
</comment>
<gene>
    <name evidence="2" type="ORF">Sjap_026066</name>
</gene>
<feature type="signal peptide" evidence="1">
    <location>
        <begin position="1"/>
        <end position="29"/>
    </location>
</feature>
<feature type="chain" id="PRO_5043003303" evidence="1">
    <location>
        <begin position="30"/>
        <end position="93"/>
    </location>
</feature>
<organism evidence="2 3">
    <name type="scientific">Stephania japonica</name>
    <dbReference type="NCBI Taxonomy" id="461633"/>
    <lineage>
        <taxon>Eukaryota</taxon>
        <taxon>Viridiplantae</taxon>
        <taxon>Streptophyta</taxon>
        <taxon>Embryophyta</taxon>
        <taxon>Tracheophyta</taxon>
        <taxon>Spermatophyta</taxon>
        <taxon>Magnoliopsida</taxon>
        <taxon>Ranunculales</taxon>
        <taxon>Menispermaceae</taxon>
        <taxon>Menispermoideae</taxon>
        <taxon>Cissampelideae</taxon>
        <taxon>Stephania</taxon>
    </lineage>
</organism>
<name>A0AAP0E5E4_9MAGN</name>
<evidence type="ECO:0000313" key="2">
    <source>
        <dbReference type="EMBL" id="KAK9085655.1"/>
    </source>
</evidence>
<sequence length="93" mass="9917">MDSKSVKAFSLFVLLFFVILLSTPGGIASHRLIPPYPASAAPSLAFASTADIVSVLAYGVSAASHGFWVFKVLLWTLWEDVINTLAPGTSTLF</sequence>
<accession>A0AAP0E5E4</accession>
<dbReference type="AlphaFoldDB" id="A0AAP0E5E4"/>
<dbReference type="Proteomes" id="UP001417504">
    <property type="component" value="Unassembled WGS sequence"/>
</dbReference>
<proteinExistence type="predicted"/>
<evidence type="ECO:0000313" key="3">
    <source>
        <dbReference type="Proteomes" id="UP001417504"/>
    </source>
</evidence>
<keyword evidence="1" id="KW-0732">Signal</keyword>
<protein>
    <submittedName>
        <fullName evidence="2">Uncharacterized protein</fullName>
    </submittedName>
</protein>
<dbReference type="EMBL" id="JBBNAE010000011">
    <property type="protein sequence ID" value="KAK9085655.1"/>
    <property type="molecule type" value="Genomic_DNA"/>
</dbReference>
<keyword evidence="3" id="KW-1185">Reference proteome</keyword>